<dbReference type="Proteomes" id="UP001152747">
    <property type="component" value="Unassembled WGS sequence"/>
</dbReference>
<reference evidence="3" key="1">
    <citation type="submission" date="2022-11" db="EMBL/GenBank/DDBJ databases">
        <authorList>
            <person name="Kikuchi T."/>
        </authorList>
    </citation>
    <scope>NUCLEOTIDE SEQUENCE</scope>
    <source>
        <strain evidence="3">PS1010</strain>
    </source>
</reference>
<feature type="transmembrane region" description="Helical" evidence="1">
    <location>
        <begin position="236"/>
        <end position="258"/>
    </location>
</feature>
<dbReference type="PANTHER" id="PTHR23017:SF45">
    <property type="entry name" value="7TM GPCR SERPENTINE RECEPTOR CLASS X (SRX) DOMAIN-CONTAINING PROTEIN"/>
    <property type="match status" value="1"/>
</dbReference>
<dbReference type="Pfam" id="PF10328">
    <property type="entry name" value="7TM_GPCR_Srx"/>
    <property type="match status" value="1"/>
</dbReference>
<name>A0A9P1N330_9PELO</name>
<organism evidence="3 4">
    <name type="scientific">Caenorhabditis angaria</name>
    <dbReference type="NCBI Taxonomy" id="860376"/>
    <lineage>
        <taxon>Eukaryota</taxon>
        <taxon>Metazoa</taxon>
        <taxon>Ecdysozoa</taxon>
        <taxon>Nematoda</taxon>
        <taxon>Chromadorea</taxon>
        <taxon>Rhabditida</taxon>
        <taxon>Rhabditina</taxon>
        <taxon>Rhabditomorpha</taxon>
        <taxon>Rhabditoidea</taxon>
        <taxon>Rhabditidae</taxon>
        <taxon>Peloderinae</taxon>
        <taxon>Caenorhabditis</taxon>
    </lineage>
</organism>
<keyword evidence="1" id="KW-1133">Transmembrane helix</keyword>
<keyword evidence="4" id="KW-1185">Reference proteome</keyword>
<keyword evidence="1" id="KW-0812">Transmembrane</keyword>
<dbReference type="EMBL" id="CANHGI010000004">
    <property type="protein sequence ID" value="CAI5449575.1"/>
    <property type="molecule type" value="Genomic_DNA"/>
</dbReference>
<feature type="transmembrane region" description="Helical" evidence="1">
    <location>
        <begin position="124"/>
        <end position="146"/>
    </location>
</feature>
<feature type="transmembrane region" description="Helical" evidence="1">
    <location>
        <begin position="210"/>
        <end position="230"/>
    </location>
</feature>
<feature type="domain" description="7TM GPCR serpentine receptor class x (Srx)" evidence="2">
    <location>
        <begin position="16"/>
        <end position="259"/>
    </location>
</feature>
<evidence type="ECO:0000313" key="3">
    <source>
        <dbReference type="EMBL" id="CAI5449575.1"/>
    </source>
</evidence>
<dbReference type="PANTHER" id="PTHR23017">
    <property type="entry name" value="SERPENTINE RECEPTOR, CLASS X"/>
    <property type="match status" value="1"/>
</dbReference>
<protein>
    <recommendedName>
        <fullName evidence="2">7TM GPCR serpentine receptor class x (Srx) domain-containing protein</fullName>
    </recommendedName>
</protein>
<feature type="transmembrane region" description="Helical" evidence="1">
    <location>
        <begin position="83"/>
        <end position="104"/>
    </location>
</feature>
<dbReference type="InterPro" id="IPR019430">
    <property type="entry name" value="7TM_GPCR_serpentine_rcpt_Srx"/>
</dbReference>
<evidence type="ECO:0000259" key="2">
    <source>
        <dbReference type="Pfam" id="PF10328"/>
    </source>
</evidence>
<keyword evidence="1" id="KW-0472">Membrane</keyword>
<comment type="caution">
    <text evidence="3">The sequence shown here is derived from an EMBL/GenBank/DDBJ whole genome shotgun (WGS) entry which is preliminary data.</text>
</comment>
<feature type="transmembrane region" description="Helical" evidence="1">
    <location>
        <begin position="6"/>
        <end position="33"/>
    </location>
</feature>
<dbReference type="SUPFAM" id="SSF81321">
    <property type="entry name" value="Family A G protein-coupled receptor-like"/>
    <property type="match status" value="1"/>
</dbReference>
<dbReference type="AlphaFoldDB" id="A0A9P1N330"/>
<sequence>MLPALLQILLVAIFSFITGFFGFILTILCLITCWRSEKLRNDFGFLFNQTISKLFVTIIFFVWISPITYIQQNETGGGIFGKFIGQVLVINWCAFIYFQVLETINHFCSMIYPNFRLKLLSQQIPVPLCIFVWLISVFQNIPMFLYNDCYMFYNPTTFLFDFATTSCGDTLVTIVIYRIMFVAFIFIAVLDMILLIFVVSRDGRINIEVFSRDILFTLLVVSFNTAMKFYQENFYIFLFTTFAWIIQICFDALLILIFNFKKNISIWRIT</sequence>
<proteinExistence type="predicted"/>
<evidence type="ECO:0000256" key="1">
    <source>
        <dbReference type="SAM" id="Phobius"/>
    </source>
</evidence>
<dbReference type="Gene3D" id="1.20.1070.10">
    <property type="entry name" value="Rhodopsin 7-helix transmembrane proteins"/>
    <property type="match status" value="1"/>
</dbReference>
<accession>A0A9P1N330</accession>
<feature type="transmembrane region" description="Helical" evidence="1">
    <location>
        <begin position="175"/>
        <end position="198"/>
    </location>
</feature>
<gene>
    <name evidence="3" type="ORF">CAMP_LOCUS12212</name>
</gene>
<evidence type="ECO:0000313" key="4">
    <source>
        <dbReference type="Proteomes" id="UP001152747"/>
    </source>
</evidence>